<dbReference type="EMBL" id="BTSY01000223">
    <property type="protein sequence ID" value="GMT37679.1"/>
    <property type="molecule type" value="Genomic_DNA"/>
</dbReference>
<dbReference type="Proteomes" id="UP001432322">
    <property type="component" value="Unassembled WGS sequence"/>
</dbReference>
<protein>
    <submittedName>
        <fullName evidence="5">Uncharacterized protein</fullName>
    </submittedName>
</protein>
<dbReference type="EMBL" id="BTSY01000003">
    <property type="protein sequence ID" value="GMT17393.1"/>
    <property type="molecule type" value="Genomic_DNA"/>
</dbReference>
<dbReference type="EMBL" id="BTSY01000023">
    <property type="protein sequence ID" value="GMT37038.1"/>
    <property type="molecule type" value="Genomic_DNA"/>
</dbReference>
<evidence type="ECO:0000313" key="5">
    <source>
        <dbReference type="EMBL" id="GMT37411.1"/>
    </source>
</evidence>
<keyword evidence="7" id="KW-1185">Reference proteome</keyword>
<dbReference type="EMBL" id="BTSY01000005">
    <property type="protein sequence ID" value="GMT30338.1"/>
    <property type="molecule type" value="Genomic_DNA"/>
</dbReference>
<organism evidence="5 7">
    <name type="scientific">Pristionchus fissidentatus</name>
    <dbReference type="NCBI Taxonomy" id="1538716"/>
    <lineage>
        <taxon>Eukaryota</taxon>
        <taxon>Metazoa</taxon>
        <taxon>Ecdysozoa</taxon>
        <taxon>Nematoda</taxon>
        <taxon>Chromadorea</taxon>
        <taxon>Rhabditida</taxon>
        <taxon>Rhabditina</taxon>
        <taxon>Diplogasteromorpha</taxon>
        <taxon>Diplogasteroidea</taxon>
        <taxon>Neodiplogasteridae</taxon>
        <taxon>Pristionchus</taxon>
    </lineage>
</organism>
<dbReference type="AlphaFoldDB" id="A0AAV5WYC7"/>
<reference evidence="5" key="1">
    <citation type="submission" date="2023-10" db="EMBL/GenBank/DDBJ databases">
        <title>Genome assembly of Pristionchus species.</title>
        <authorList>
            <person name="Yoshida K."/>
            <person name="Sommer R.J."/>
        </authorList>
    </citation>
    <scope>NUCLEOTIDE SEQUENCE</scope>
    <source>
        <strain evidence="5">RS5133</strain>
    </source>
</reference>
<accession>A0AAV5WYC7</accession>
<evidence type="ECO:0000313" key="2">
    <source>
        <dbReference type="EMBL" id="GMT17393.1"/>
    </source>
</evidence>
<dbReference type="EMBL" id="BTSY01000127">
    <property type="protein sequence ID" value="GMT37411.1"/>
    <property type="molecule type" value="Genomic_DNA"/>
</dbReference>
<proteinExistence type="predicted"/>
<evidence type="ECO:0000313" key="6">
    <source>
        <dbReference type="EMBL" id="GMT37679.1"/>
    </source>
</evidence>
<evidence type="ECO:0000313" key="1">
    <source>
        <dbReference type="EMBL" id="GMT16406.1"/>
    </source>
</evidence>
<comment type="caution">
    <text evidence="5">The sequence shown here is derived from an EMBL/GenBank/DDBJ whole genome shotgun (WGS) entry which is preliminary data.</text>
</comment>
<evidence type="ECO:0000313" key="7">
    <source>
        <dbReference type="Proteomes" id="UP001432322"/>
    </source>
</evidence>
<feature type="non-terminal residue" evidence="5">
    <location>
        <position position="1"/>
    </location>
</feature>
<evidence type="ECO:0000313" key="4">
    <source>
        <dbReference type="EMBL" id="GMT37038.1"/>
    </source>
</evidence>
<sequence>TPDSSEYTRLALLLSSSSCSTSQSLMRDCRSALSARSSSTSFSCTLAVNSAAIERATGAASLRVTSIFSSSQLIWRVFLSMTQSITSSSS</sequence>
<evidence type="ECO:0000313" key="3">
    <source>
        <dbReference type="EMBL" id="GMT30338.1"/>
    </source>
</evidence>
<name>A0AAV5WYC7_9BILA</name>
<gene>
    <name evidence="3" type="ORF">PFISCL1PPCAC_21635</name>
    <name evidence="4" type="ORF">PFISCL1PPCAC_28335</name>
    <name evidence="5" type="ORF">PFISCL1PPCAC_28708</name>
    <name evidence="6" type="ORF">PFISCL1PPCAC_28976</name>
    <name evidence="1" type="ORF">PFISCL1PPCAC_7703</name>
    <name evidence="2" type="ORF">PFISCL1PPCAC_8690</name>
</gene>
<dbReference type="EMBL" id="BTSY01000002">
    <property type="protein sequence ID" value="GMT16406.1"/>
    <property type="molecule type" value="Genomic_DNA"/>
</dbReference>